<evidence type="ECO:0000256" key="2">
    <source>
        <dbReference type="ARBA" id="ARBA00023002"/>
    </source>
</evidence>
<dbReference type="Pfam" id="PF00106">
    <property type="entry name" value="adh_short"/>
    <property type="match status" value="1"/>
</dbReference>
<evidence type="ECO:0000313" key="4">
    <source>
        <dbReference type="EMBL" id="KAK5172685.1"/>
    </source>
</evidence>
<comment type="caution">
    <text evidence="4">The sequence shown here is derived from an EMBL/GenBank/DDBJ whole genome shotgun (WGS) entry which is preliminary data.</text>
</comment>
<dbReference type="CDD" id="cd05233">
    <property type="entry name" value="SDR_c"/>
    <property type="match status" value="1"/>
</dbReference>
<feature type="domain" description="Ketoreductase" evidence="3">
    <location>
        <begin position="37"/>
        <end position="217"/>
    </location>
</feature>
<dbReference type="EMBL" id="JAVRRT010000004">
    <property type="protein sequence ID" value="KAK5172685.1"/>
    <property type="molecule type" value="Genomic_DNA"/>
</dbReference>
<reference evidence="4 5" key="1">
    <citation type="submission" date="2023-08" db="EMBL/GenBank/DDBJ databases">
        <title>Black Yeasts Isolated from many extreme environments.</title>
        <authorList>
            <person name="Coleine C."/>
            <person name="Stajich J.E."/>
            <person name="Selbmann L."/>
        </authorList>
    </citation>
    <scope>NUCLEOTIDE SEQUENCE [LARGE SCALE GENOMIC DNA]</scope>
    <source>
        <strain evidence="4 5">CCFEE 5935</strain>
    </source>
</reference>
<protein>
    <recommendedName>
        <fullName evidence="3">Ketoreductase domain-containing protein</fullName>
    </recommendedName>
</protein>
<dbReference type="PANTHER" id="PTHR42901:SF1">
    <property type="entry name" value="ALCOHOL DEHYDROGENASE"/>
    <property type="match status" value="1"/>
</dbReference>
<dbReference type="GO" id="GO:0016491">
    <property type="term" value="F:oxidoreductase activity"/>
    <property type="evidence" value="ECO:0007669"/>
    <property type="project" value="UniProtKB-KW"/>
</dbReference>
<dbReference type="AlphaFoldDB" id="A0AAV9PJA6"/>
<dbReference type="SMART" id="SM00822">
    <property type="entry name" value="PKS_KR"/>
    <property type="match status" value="1"/>
</dbReference>
<sequence length="297" mass="31957">MAPPNIGMMFPRPTKDYHPEPYAAISPSRSELSVKGQTVLITGGATGIGFETAKAFAQAGAGTIAIIARSEGPMAKAKEAIENQFSATKVLTYSASITDHPRVNEIINEIGTIDILVSNAGVMHKHAAALDIDPEEALEAFKVNVLGPLNLIRAFVKLPPRSEGAERTVIYTSTAGIAFVAHPGPAVYNASKSAMTYLMRCIDSEYKAAGIRAFAFHPAIAFTDMAIAAGYKEDQLSYDSPALPAHFAVWLCSAEADMVKGKMLWAAWDVEQLREKQETIEKDPSQLVMGLTMDKLV</sequence>
<name>A0AAV9PJA6_9PEZI</name>
<accession>A0AAV9PJA6</accession>
<proteinExistence type="inferred from homology"/>
<dbReference type="PANTHER" id="PTHR42901">
    <property type="entry name" value="ALCOHOL DEHYDROGENASE"/>
    <property type="match status" value="1"/>
</dbReference>
<gene>
    <name evidence="4" type="ORF">LTR77_002805</name>
</gene>
<evidence type="ECO:0000313" key="5">
    <source>
        <dbReference type="Proteomes" id="UP001337655"/>
    </source>
</evidence>
<dbReference type="Proteomes" id="UP001337655">
    <property type="component" value="Unassembled WGS sequence"/>
</dbReference>
<dbReference type="InterPro" id="IPR036291">
    <property type="entry name" value="NAD(P)-bd_dom_sf"/>
</dbReference>
<dbReference type="Gene3D" id="3.40.50.720">
    <property type="entry name" value="NAD(P)-binding Rossmann-like Domain"/>
    <property type="match status" value="1"/>
</dbReference>
<dbReference type="InterPro" id="IPR002347">
    <property type="entry name" value="SDR_fam"/>
</dbReference>
<keyword evidence="2" id="KW-0560">Oxidoreductase</keyword>
<keyword evidence="5" id="KW-1185">Reference proteome</keyword>
<evidence type="ECO:0000256" key="1">
    <source>
        <dbReference type="ARBA" id="ARBA00006484"/>
    </source>
</evidence>
<organism evidence="4 5">
    <name type="scientific">Saxophila tyrrhenica</name>
    <dbReference type="NCBI Taxonomy" id="1690608"/>
    <lineage>
        <taxon>Eukaryota</taxon>
        <taxon>Fungi</taxon>
        <taxon>Dikarya</taxon>
        <taxon>Ascomycota</taxon>
        <taxon>Pezizomycotina</taxon>
        <taxon>Dothideomycetes</taxon>
        <taxon>Dothideomycetidae</taxon>
        <taxon>Mycosphaerellales</taxon>
        <taxon>Extremaceae</taxon>
        <taxon>Saxophila</taxon>
    </lineage>
</organism>
<dbReference type="GeneID" id="89924152"/>
<dbReference type="SUPFAM" id="SSF51735">
    <property type="entry name" value="NAD(P)-binding Rossmann-fold domains"/>
    <property type="match status" value="1"/>
</dbReference>
<dbReference type="PRINTS" id="PR00081">
    <property type="entry name" value="GDHRDH"/>
</dbReference>
<dbReference type="InterPro" id="IPR057326">
    <property type="entry name" value="KR_dom"/>
</dbReference>
<comment type="similarity">
    <text evidence="1">Belongs to the short-chain dehydrogenases/reductases (SDR) family.</text>
</comment>
<evidence type="ECO:0000259" key="3">
    <source>
        <dbReference type="SMART" id="SM00822"/>
    </source>
</evidence>
<dbReference type="RefSeq" id="XP_064661403.1">
    <property type="nucleotide sequence ID" value="XM_064800064.1"/>
</dbReference>